<keyword evidence="1" id="KW-1133">Transmembrane helix</keyword>
<proteinExistence type="predicted"/>
<reference evidence="3" key="2">
    <citation type="submission" date="2014-05" db="EMBL/GenBank/DDBJ databases">
        <title>Draft genome sequence of Virgibacillus massiliensis Vm-5.</title>
        <authorList>
            <person name="Khelaifia S."/>
            <person name="Croce O."/>
            <person name="Lagier J.C."/>
            <person name="Raoult D."/>
        </authorList>
    </citation>
    <scope>NUCLEOTIDE SEQUENCE [LARGE SCALE GENOMIC DNA]</scope>
    <source>
        <strain evidence="3">Vm-5</strain>
    </source>
</reference>
<accession>A0A024QDH7</accession>
<dbReference type="AlphaFoldDB" id="A0A024QDH7"/>
<dbReference type="Proteomes" id="UP000028875">
    <property type="component" value="Unassembled WGS sequence"/>
</dbReference>
<reference evidence="2 3" key="1">
    <citation type="submission" date="2014-03" db="EMBL/GenBank/DDBJ databases">
        <authorList>
            <person name="Urmite Genomes U."/>
        </authorList>
    </citation>
    <scope>NUCLEOTIDE SEQUENCE [LARGE SCALE GENOMIC DNA]</scope>
    <source>
        <strain evidence="2 3">Vm-5</strain>
    </source>
</reference>
<name>A0A024QDH7_9BACI</name>
<gene>
    <name evidence="2" type="ORF">BN990_02289</name>
</gene>
<sequence length="59" mass="6904">MFKSEKDNLIASILGWIAVLIIIYNAITFEPSLWFIIAFMLIMGIPTYRSIRRILKKDD</sequence>
<dbReference type="EMBL" id="CCDP010000001">
    <property type="protein sequence ID" value="CDQ39971.1"/>
    <property type="molecule type" value="Genomic_DNA"/>
</dbReference>
<keyword evidence="1" id="KW-0812">Transmembrane</keyword>
<feature type="transmembrane region" description="Helical" evidence="1">
    <location>
        <begin position="33"/>
        <end position="51"/>
    </location>
</feature>
<keyword evidence="3" id="KW-1185">Reference proteome</keyword>
<organism evidence="2 3">
    <name type="scientific">Virgibacillus massiliensis</name>
    <dbReference type="NCBI Taxonomy" id="1462526"/>
    <lineage>
        <taxon>Bacteria</taxon>
        <taxon>Bacillati</taxon>
        <taxon>Bacillota</taxon>
        <taxon>Bacilli</taxon>
        <taxon>Bacillales</taxon>
        <taxon>Bacillaceae</taxon>
        <taxon>Virgibacillus</taxon>
    </lineage>
</organism>
<feature type="transmembrane region" description="Helical" evidence="1">
    <location>
        <begin position="9"/>
        <end position="27"/>
    </location>
</feature>
<comment type="caution">
    <text evidence="2">The sequence shown here is derived from an EMBL/GenBank/DDBJ whole genome shotgun (WGS) entry which is preliminary data.</text>
</comment>
<evidence type="ECO:0000256" key="1">
    <source>
        <dbReference type="SAM" id="Phobius"/>
    </source>
</evidence>
<protein>
    <submittedName>
        <fullName evidence="2">Uncharacterized protein</fullName>
    </submittedName>
</protein>
<evidence type="ECO:0000313" key="2">
    <source>
        <dbReference type="EMBL" id="CDQ39971.1"/>
    </source>
</evidence>
<evidence type="ECO:0000313" key="3">
    <source>
        <dbReference type="Proteomes" id="UP000028875"/>
    </source>
</evidence>
<keyword evidence="1" id="KW-0472">Membrane</keyword>